<dbReference type="GO" id="GO:0016509">
    <property type="term" value="F:long-chain (3S)-3-hydroxyacyl-CoA dehydrogenase (NAD+) activity"/>
    <property type="evidence" value="ECO:0007669"/>
    <property type="project" value="TreeGrafter"/>
</dbReference>
<dbReference type="InterPro" id="IPR029045">
    <property type="entry name" value="ClpP/crotonase-like_dom_sf"/>
</dbReference>
<gene>
    <name evidence="2" type="ORF">KFK14_21515</name>
</gene>
<dbReference type="Pfam" id="PF00378">
    <property type="entry name" value="ECH_1"/>
    <property type="match status" value="1"/>
</dbReference>
<dbReference type="KEGG" id="spph:KFK14_21515"/>
<dbReference type="PANTHER" id="PTHR43612:SF3">
    <property type="entry name" value="TRIFUNCTIONAL ENZYME SUBUNIT ALPHA, MITOCHONDRIAL"/>
    <property type="match status" value="1"/>
</dbReference>
<protein>
    <submittedName>
        <fullName evidence="2">Enoyl-CoA hydratase/isomerase family protein</fullName>
    </submittedName>
</protein>
<dbReference type="PROSITE" id="PS00166">
    <property type="entry name" value="ENOYL_COA_HYDRATASE"/>
    <property type="match status" value="1"/>
</dbReference>
<dbReference type="PANTHER" id="PTHR43612">
    <property type="entry name" value="TRIFUNCTIONAL ENZYME SUBUNIT ALPHA"/>
    <property type="match status" value="1"/>
</dbReference>
<sequence>MDNFTIEIDGDGIALVTFDVPGRSMNTITASVQRDIDELVIRLTDDPAIRGAVLRSGKASGFCAGADLNEMLDDIKRWRAARTQEELRDGVADAAGLSRRIRALETCGKPVVAVVEGLALGGGLELVLGCHYRIAADKTDLHIAFPEAGIGLLPGAGGTQRLPRLAGLGASLPYLLDCKPIALADAVAAGVFHAALPAEQLLEAARGWILGGGNAVAPWDDKGFKVPGNGPHSPAGYNQFGPAMAARLADGQTPWTGNILKCLYEGLQVPIDAGLRIESRYFFNTARSPEAAEHIAAFLASRASRAKPAAAVSVDKATS</sequence>
<dbReference type="AlphaFoldDB" id="A0A975K661"/>
<dbReference type="GO" id="GO:0004300">
    <property type="term" value="F:enoyl-CoA hydratase activity"/>
    <property type="evidence" value="ECO:0007669"/>
    <property type="project" value="TreeGrafter"/>
</dbReference>
<dbReference type="Proteomes" id="UP000681425">
    <property type="component" value="Chromosome"/>
</dbReference>
<keyword evidence="3" id="KW-1185">Reference proteome</keyword>
<dbReference type="EMBL" id="CP073910">
    <property type="protein sequence ID" value="QUT05510.1"/>
    <property type="molecule type" value="Genomic_DNA"/>
</dbReference>
<dbReference type="CDD" id="cd06558">
    <property type="entry name" value="crotonase-like"/>
    <property type="match status" value="1"/>
</dbReference>
<dbReference type="InterPro" id="IPR018376">
    <property type="entry name" value="Enoyl-CoA_hyd/isom_CS"/>
</dbReference>
<evidence type="ECO:0000313" key="3">
    <source>
        <dbReference type="Proteomes" id="UP000681425"/>
    </source>
</evidence>
<name>A0A975K661_9SPHN</name>
<organism evidence="2 3">
    <name type="scientific">Sphingobium phenoxybenzoativorans</name>
    <dbReference type="NCBI Taxonomy" id="1592790"/>
    <lineage>
        <taxon>Bacteria</taxon>
        <taxon>Pseudomonadati</taxon>
        <taxon>Pseudomonadota</taxon>
        <taxon>Alphaproteobacteria</taxon>
        <taxon>Sphingomonadales</taxon>
        <taxon>Sphingomonadaceae</taxon>
        <taxon>Sphingobium</taxon>
    </lineage>
</organism>
<accession>A0A975K661</accession>
<dbReference type="GO" id="GO:0006635">
    <property type="term" value="P:fatty acid beta-oxidation"/>
    <property type="evidence" value="ECO:0007669"/>
    <property type="project" value="TreeGrafter"/>
</dbReference>
<dbReference type="InterPro" id="IPR050136">
    <property type="entry name" value="FA_oxidation_alpha_subunit"/>
</dbReference>
<evidence type="ECO:0000256" key="1">
    <source>
        <dbReference type="RuleBase" id="RU003707"/>
    </source>
</evidence>
<reference evidence="2" key="1">
    <citation type="submission" date="2021-04" db="EMBL/GenBank/DDBJ databases">
        <title>Isolation of p-tert-butylphenol degrading bacteria Sphingobium phenoxybenzoativorans Tas13 from active sludge.</title>
        <authorList>
            <person name="Li Y."/>
        </authorList>
    </citation>
    <scope>NUCLEOTIDE SEQUENCE</scope>
    <source>
        <strain evidence="2">Tas13</strain>
    </source>
</reference>
<dbReference type="Gene3D" id="3.90.226.10">
    <property type="entry name" value="2-enoyl-CoA Hydratase, Chain A, domain 1"/>
    <property type="match status" value="1"/>
</dbReference>
<evidence type="ECO:0000313" key="2">
    <source>
        <dbReference type="EMBL" id="QUT05510.1"/>
    </source>
</evidence>
<dbReference type="SUPFAM" id="SSF52096">
    <property type="entry name" value="ClpP/crotonase"/>
    <property type="match status" value="1"/>
</dbReference>
<comment type="similarity">
    <text evidence="1">Belongs to the enoyl-CoA hydratase/isomerase family.</text>
</comment>
<dbReference type="RefSeq" id="WP_212609053.1">
    <property type="nucleotide sequence ID" value="NZ_CP073910.1"/>
</dbReference>
<proteinExistence type="inferred from homology"/>
<dbReference type="InterPro" id="IPR001753">
    <property type="entry name" value="Enoyl-CoA_hydra/iso"/>
</dbReference>